<keyword evidence="3 5" id="KW-1133">Transmembrane helix</keyword>
<dbReference type="OrthoDB" id="8447972at2"/>
<keyword evidence="4 5" id="KW-0472">Membrane</keyword>
<name>A0A135HT04_9HYPH</name>
<proteinExistence type="predicted"/>
<dbReference type="RefSeq" id="WP_068883250.1">
    <property type="nucleotide sequence ID" value="NZ_LNTU01000034.1"/>
</dbReference>
<evidence type="ECO:0000259" key="6">
    <source>
        <dbReference type="Pfam" id="PF13515"/>
    </source>
</evidence>
<evidence type="ECO:0000313" key="7">
    <source>
        <dbReference type="EMBL" id="KXF76320.1"/>
    </source>
</evidence>
<evidence type="ECO:0000256" key="2">
    <source>
        <dbReference type="ARBA" id="ARBA00022692"/>
    </source>
</evidence>
<feature type="transmembrane region" description="Helical" evidence="5">
    <location>
        <begin position="87"/>
        <end position="102"/>
    </location>
</feature>
<dbReference type="AlphaFoldDB" id="A0A135HT04"/>
<sequence>MTMQLSGRIGKALIYASKTLLGALICWYGLLLLGVPNPIWAVITVLIVSDPDVTTTLNLAEARAINTAVGCAVGLATMFLFGYSPEASLYAAAFTVFVIMLIDRYPANWRLAPATVIILMDAGRLATSHREEITYALLRLIEIAVGCAVAIALAGVYTYFAKRKKQGREAT</sequence>
<organism evidence="7 8">
    <name type="scientific">Paramesorhizobium deserti</name>
    <dbReference type="NCBI Taxonomy" id="1494590"/>
    <lineage>
        <taxon>Bacteria</taxon>
        <taxon>Pseudomonadati</taxon>
        <taxon>Pseudomonadota</taxon>
        <taxon>Alphaproteobacteria</taxon>
        <taxon>Hyphomicrobiales</taxon>
        <taxon>Phyllobacteriaceae</taxon>
        <taxon>Paramesorhizobium</taxon>
    </lineage>
</organism>
<dbReference type="InterPro" id="IPR049453">
    <property type="entry name" value="Memb_transporter_dom"/>
</dbReference>
<evidence type="ECO:0000256" key="3">
    <source>
        <dbReference type="ARBA" id="ARBA00022989"/>
    </source>
</evidence>
<comment type="caution">
    <text evidence="7">The sequence shown here is derived from an EMBL/GenBank/DDBJ whole genome shotgun (WGS) entry which is preliminary data.</text>
</comment>
<dbReference type="EMBL" id="LNTU01000034">
    <property type="protein sequence ID" value="KXF76320.1"/>
    <property type="molecule type" value="Genomic_DNA"/>
</dbReference>
<evidence type="ECO:0000256" key="5">
    <source>
        <dbReference type="SAM" id="Phobius"/>
    </source>
</evidence>
<gene>
    <name evidence="7" type="ORF">ATN84_15675</name>
</gene>
<dbReference type="STRING" id="1494590.ATN84_15675"/>
<dbReference type="Pfam" id="PF13515">
    <property type="entry name" value="FUSC_2"/>
    <property type="match status" value="1"/>
</dbReference>
<feature type="transmembrane region" description="Helical" evidence="5">
    <location>
        <begin position="133"/>
        <end position="160"/>
    </location>
</feature>
<keyword evidence="2 5" id="KW-0812">Transmembrane</keyword>
<evidence type="ECO:0000256" key="1">
    <source>
        <dbReference type="ARBA" id="ARBA00004141"/>
    </source>
</evidence>
<feature type="transmembrane region" description="Helical" evidence="5">
    <location>
        <begin position="64"/>
        <end position="81"/>
    </location>
</feature>
<reference evidence="7 8" key="1">
    <citation type="submission" date="2015-11" db="EMBL/GenBank/DDBJ databases">
        <title>Draft genome sequence of Paramesorhizobium deserti A-3-E, a strain highly resistant to diverse beta-lactam antibiotics.</title>
        <authorList>
            <person name="Lv R."/>
            <person name="Yang X."/>
            <person name="Fang N."/>
            <person name="Guo J."/>
            <person name="Luo X."/>
            <person name="Peng F."/>
            <person name="Yang R."/>
            <person name="Cui Y."/>
            <person name="Fang C."/>
            <person name="Song Y."/>
        </authorList>
    </citation>
    <scope>NUCLEOTIDE SEQUENCE [LARGE SCALE GENOMIC DNA]</scope>
    <source>
        <strain evidence="7 8">A-3-E</strain>
    </source>
</reference>
<comment type="subcellular location">
    <subcellularLocation>
        <location evidence="1">Membrane</location>
        <topology evidence="1">Multi-pass membrane protein</topology>
    </subcellularLocation>
</comment>
<feature type="domain" description="Integral membrane bound transporter" evidence="6">
    <location>
        <begin position="27"/>
        <end position="152"/>
    </location>
</feature>
<dbReference type="Proteomes" id="UP000070107">
    <property type="component" value="Unassembled WGS sequence"/>
</dbReference>
<feature type="transmembrane region" description="Helical" evidence="5">
    <location>
        <begin position="12"/>
        <end position="33"/>
    </location>
</feature>
<protein>
    <submittedName>
        <fullName evidence="7">Fusaric acid resistance protein FusB</fullName>
    </submittedName>
</protein>
<accession>A0A135HT04</accession>
<dbReference type="GO" id="GO:0016020">
    <property type="term" value="C:membrane"/>
    <property type="evidence" value="ECO:0007669"/>
    <property type="project" value="UniProtKB-SubCell"/>
</dbReference>
<evidence type="ECO:0000256" key="4">
    <source>
        <dbReference type="ARBA" id="ARBA00023136"/>
    </source>
</evidence>
<keyword evidence="8" id="KW-1185">Reference proteome</keyword>
<evidence type="ECO:0000313" key="8">
    <source>
        <dbReference type="Proteomes" id="UP000070107"/>
    </source>
</evidence>